<organism evidence="1 2">
    <name type="scientific">Pilimelia terevasa</name>
    <dbReference type="NCBI Taxonomy" id="53372"/>
    <lineage>
        <taxon>Bacteria</taxon>
        <taxon>Bacillati</taxon>
        <taxon>Actinomycetota</taxon>
        <taxon>Actinomycetes</taxon>
        <taxon>Micromonosporales</taxon>
        <taxon>Micromonosporaceae</taxon>
        <taxon>Pilimelia</taxon>
    </lineage>
</organism>
<keyword evidence="2" id="KW-1185">Reference proteome</keyword>
<dbReference type="EMBL" id="BMQC01000001">
    <property type="protein sequence ID" value="GGK11513.1"/>
    <property type="molecule type" value="Genomic_DNA"/>
</dbReference>
<reference evidence="1" key="2">
    <citation type="submission" date="2020-09" db="EMBL/GenBank/DDBJ databases">
        <authorList>
            <person name="Sun Q."/>
            <person name="Ohkuma M."/>
        </authorList>
    </citation>
    <scope>NUCLEOTIDE SEQUENCE</scope>
    <source>
        <strain evidence="1">JCM 3091</strain>
    </source>
</reference>
<protein>
    <submittedName>
        <fullName evidence="1">Uncharacterized protein</fullName>
    </submittedName>
</protein>
<name>A0A8J3FD63_9ACTN</name>
<dbReference type="Gene3D" id="3.40.50.300">
    <property type="entry name" value="P-loop containing nucleotide triphosphate hydrolases"/>
    <property type="match status" value="1"/>
</dbReference>
<proteinExistence type="predicted"/>
<reference evidence="1" key="1">
    <citation type="journal article" date="2014" name="Int. J. Syst. Evol. Microbiol.">
        <title>Complete genome sequence of Corynebacterium casei LMG S-19264T (=DSM 44701T), isolated from a smear-ripened cheese.</title>
        <authorList>
            <consortium name="US DOE Joint Genome Institute (JGI-PGF)"/>
            <person name="Walter F."/>
            <person name="Albersmeier A."/>
            <person name="Kalinowski J."/>
            <person name="Ruckert C."/>
        </authorList>
    </citation>
    <scope>NUCLEOTIDE SEQUENCE</scope>
    <source>
        <strain evidence="1">JCM 3091</strain>
    </source>
</reference>
<comment type="caution">
    <text evidence="1">The sequence shown here is derived from an EMBL/GenBank/DDBJ whole genome shotgun (WGS) entry which is preliminary data.</text>
</comment>
<evidence type="ECO:0000313" key="2">
    <source>
        <dbReference type="Proteomes" id="UP000662200"/>
    </source>
</evidence>
<gene>
    <name evidence="1" type="ORF">GCM10010124_00160</name>
</gene>
<dbReference type="InterPro" id="IPR027417">
    <property type="entry name" value="P-loop_NTPase"/>
</dbReference>
<evidence type="ECO:0000313" key="1">
    <source>
        <dbReference type="EMBL" id="GGK11513.1"/>
    </source>
</evidence>
<dbReference type="AlphaFoldDB" id="A0A8J3FD63"/>
<dbReference type="RefSeq" id="WP_189112077.1">
    <property type="nucleotide sequence ID" value="NZ_BMQC01000001.1"/>
</dbReference>
<accession>A0A8J3FD63</accession>
<sequence length="197" mass="20436">MIITQIPDKDSLPTGITRNIGIRWCLAVPDQVANDMILGTGAYRRGVTGTVYRPGVDAGWGVLTGLAEPTSVRSHFPDAKAAAAIVARATALRGGTVVGDTAATAKARDLLADLTAVAARNGQQWTAAAAALVQRWPEAYPTMTGEALSELARAQGVVSTDVKIGGRALKGYRLAALRDLIADRDTPPDTDSGSEAG</sequence>
<dbReference type="Proteomes" id="UP000662200">
    <property type="component" value="Unassembled WGS sequence"/>
</dbReference>